<evidence type="ECO:0000313" key="3">
    <source>
        <dbReference type="Proteomes" id="UP000256514"/>
    </source>
</evidence>
<evidence type="ECO:0000313" key="2">
    <source>
        <dbReference type="EMBL" id="RDU66140.1"/>
    </source>
</evidence>
<dbReference type="EMBL" id="NXLT01000008">
    <property type="protein sequence ID" value="RDU66140.1"/>
    <property type="molecule type" value="Genomic_DNA"/>
</dbReference>
<feature type="non-terminal residue" evidence="2">
    <location>
        <position position="1"/>
    </location>
</feature>
<sequence length="31" mass="3473">NVGVANNTNEITQRVNTIADEILADVERKKF</sequence>
<gene>
    <name evidence="2" type="ORF">CQA54_07655</name>
    <name evidence="1" type="ORF">CQA54_08320</name>
</gene>
<organism evidence="2 3">
    <name type="scientific">Helicobacter equorum</name>
    <dbReference type="NCBI Taxonomy" id="361872"/>
    <lineage>
        <taxon>Bacteria</taxon>
        <taxon>Pseudomonadati</taxon>
        <taxon>Campylobacterota</taxon>
        <taxon>Epsilonproteobacteria</taxon>
        <taxon>Campylobacterales</taxon>
        <taxon>Helicobacteraceae</taxon>
        <taxon>Helicobacter</taxon>
    </lineage>
</organism>
<reference evidence="2 3" key="1">
    <citation type="submission" date="2018-04" db="EMBL/GenBank/DDBJ databases">
        <title>Novel Campyloabacter and Helicobacter Species and Strains.</title>
        <authorList>
            <person name="Mannion A.J."/>
            <person name="Shen Z."/>
            <person name="Fox J.G."/>
        </authorList>
    </citation>
    <scope>NUCLEOTIDE SEQUENCE [LARGE SCALE GENOMIC DNA]</scope>
    <source>
        <strain evidence="2 3">MIT 12-6600</strain>
    </source>
</reference>
<proteinExistence type="predicted"/>
<name>A0A3D8IMA7_9HELI</name>
<keyword evidence="3" id="KW-1185">Reference proteome</keyword>
<evidence type="ECO:0000313" key="1">
    <source>
        <dbReference type="EMBL" id="RDU65952.1"/>
    </source>
</evidence>
<dbReference type="Proteomes" id="UP000256514">
    <property type="component" value="Unassembled WGS sequence"/>
</dbReference>
<dbReference type="EMBL" id="NXLT01000010">
    <property type="protein sequence ID" value="RDU65952.1"/>
    <property type="molecule type" value="Genomic_DNA"/>
</dbReference>
<comment type="caution">
    <text evidence="2">The sequence shown here is derived from an EMBL/GenBank/DDBJ whole genome shotgun (WGS) entry which is preliminary data.</text>
</comment>
<protein>
    <submittedName>
        <fullName evidence="2">Methyl-accepting chemotaxis protein</fullName>
    </submittedName>
</protein>
<accession>A0A3D8IMA7</accession>
<dbReference type="AlphaFoldDB" id="A0A3D8IMA7"/>